<dbReference type="GO" id="GO:0008713">
    <property type="term" value="F:ADP-heptose-lipopolysaccharide heptosyltransferase activity"/>
    <property type="evidence" value="ECO:0007669"/>
    <property type="project" value="TreeGrafter"/>
</dbReference>
<keyword evidence="1" id="KW-0328">Glycosyltransferase</keyword>
<proteinExistence type="predicted"/>
<keyword evidence="2" id="KW-0808">Transferase</keyword>
<dbReference type="Pfam" id="PF01075">
    <property type="entry name" value="Glyco_transf_9"/>
    <property type="match status" value="1"/>
</dbReference>
<dbReference type="Proteomes" id="UP000240424">
    <property type="component" value="Unassembled WGS sequence"/>
</dbReference>
<evidence type="ECO:0000313" key="3">
    <source>
        <dbReference type="EMBL" id="SPM39512.1"/>
    </source>
</evidence>
<dbReference type="InterPro" id="IPR002201">
    <property type="entry name" value="Glyco_trans_9"/>
</dbReference>
<dbReference type="GO" id="GO:0009244">
    <property type="term" value="P:lipopolysaccharide core region biosynthetic process"/>
    <property type="evidence" value="ECO:0007669"/>
    <property type="project" value="TreeGrafter"/>
</dbReference>
<gene>
    <name evidence="3" type="ORF">MNAB215_1695</name>
    <name evidence="4" type="ORF">MNAB215_1858</name>
</gene>
<organism evidence="3 5">
    <name type="scientific">Mycobacterium numidiamassiliense</name>
    <dbReference type="NCBI Taxonomy" id="1841861"/>
    <lineage>
        <taxon>Bacteria</taxon>
        <taxon>Bacillati</taxon>
        <taxon>Actinomycetota</taxon>
        <taxon>Actinomycetes</taxon>
        <taxon>Mycobacteriales</taxon>
        <taxon>Mycobacteriaceae</taxon>
        <taxon>Mycobacterium</taxon>
    </lineage>
</organism>
<dbReference type="InterPro" id="IPR025350">
    <property type="entry name" value="DUF4254"/>
</dbReference>
<dbReference type="SUPFAM" id="SSF53756">
    <property type="entry name" value="UDP-Glycosyltransferase/glycogen phosphorylase"/>
    <property type="match status" value="1"/>
</dbReference>
<keyword evidence="5" id="KW-1185">Reference proteome</keyword>
<dbReference type="EMBL" id="FUEZ01000004">
    <property type="protein sequence ID" value="SPM39669.1"/>
    <property type="molecule type" value="Genomic_DNA"/>
</dbReference>
<dbReference type="PANTHER" id="PTHR30160">
    <property type="entry name" value="TETRAACYLDISACCHARIDE 4'-KINASE-RELATED"/>
    <property type="match status" value="1"/>
</dbReference>
<evidence type="ECO:0000256" key="1">
    <source>
        <dbReference type="ARBA" id="ARBA00022676"/>
    </source>
</evidence>
<name>A0A2U3P6Y2_9MYCO</name>
<evidence type="ECO:0000313" key="4">
    <source>
        <dbReference type="EMBL" id="SPM39669.1"/>
    </source>
</evidence>
<feature type="non-terminal residue" evidence="3">
    <location>
        <position position="1"/>
    </location>
</feature>
<dbReference type="GO" id="GO:0005829">
    <property type="term" value="C:cytosol"/>
    <property type="evidence" value="ECO:0007669"/>
    <property type="project" value="TreeGrafter"/>
</dbReference>
<evidence type="ECO:0008006" key="6">
    <source>
        <dbReference type="Google" id="ProtNLM"/>
    </source>
</evidence>
<dbReference type="Gene3D" id="3.40.50.2000">
    <property type="entry name" value="Glycogen Phosphorylase B"/>
    <property type="match status" value="1"/>
</dbReference>
<sequence>LSEMTVLRGGRSLDVQRGTLSHLLQARNPAVYFSMFIGDSVLTLPTLRALAEMFAAPLTLMCPKTAFDLCFREVSPRFVDITGVVPAGPAIGGHTGRTLDYEALATEIGTVDLFLNAVPWDTPSNGLARFLWRRLAPTWSVGFPTDDYDIVVPRDLPHSADVTFKLARLFDPALRIESYAYPVPLPPAVQDEVRAIRAAVPAGVKVLVVHADTNWEKKHWPATRFVDVLDRFLTRHRDFVAWVVGMGHEELNVGRERDRVFPHLGLPLDLAMGLVASADLFLGIDSAMLHAADLARVPGVGLFGPTEAALWGFRFAPHRHVEGSTMGDITVDEVLAAMEDLVGQRDPISVAKPGDSASADLLSAVRMFPDTALSWHGAATTAASENDGGIAAKALRLHALNFDLWHHEDAVRRQGADDREVARRKRRIDDLNTRRNAAIEDIDVTLLDRVELNQSAPLYTETPGTIVDRLSVLTLRILHTNRAERSSPRLAVLEEQHADLFGGLEQLLTRVQAGEVRFKLYRQFKSAAPQSYCDLFESRDT</sequence>
<reference evidence="3 5" key="1">
    <citation type="submission" date="2017-01" db="EMBL/GenBank/DDBJ databases">
        <authorList>
            <consortium name="Urmite Genomes"/>
        </authorList>
    </citation>
    <scope>NUCLEOTIDE SEQUENCE [LARGE SCALE GENOMIC DNA]</scope>
    <source>
        <strain evidence="3 5">AB215</strain>
    </source>
</reference>
<dbReference type="InterPro" id="IPR051199">
    <property type="entry name" value="LPS_LOS_Heptosyltrfase"/>
</dbReference>
<dbReference type="EMBL" id="FUEZ01000004">
    <property type="protein sequence ID" value="SPM39512.1"/>
    <property type="molecule type" value="Genomic_DNA"/>
</dbReference>
<accession>A0A2U3P6Y2</accession>
<evidence type="ECO:0000313" key="5">
    <source>
        <dbReference type="Proteomes" id="UP000240424"/>
    </source>
</evidence>
<protein>
    <recommendedName>
        <fullName evidence="6">Glycosyl transferase</fullName>
    </recommendedName>
</protein>
<dbReference type="AlphaFoldDB" id="A0A2U3P6Y2"/>
<dbReference type="Pfam" id="PF14063">
    <property type="entry name" value="DUF4254"/>
    <property type="match status" value="1"/>
</dbReference>
<dbReference type="CDD" id="cd03789">
    <property type="entry name" value="GT9_LPS_heptosyltransferase"/>
    <property type="match status" value="1"/>
</dbReference>
<evidence type="ECO:0000256" key="2">
    <source>
        <dbReference type="ARBA" id="ARBA00022679"/>
    </source>
</evidence>
<dbReference type="STRING" id="1841861.GCA_900157365_00012"/>